<dbReference type="AlphaFoldDB" id="A0A6H9S456"/>
<sequence>MEKFPLSKPRAEGPGKRNKVAGSILKVGMWSGRIYLREEDLWEQGLPAMNDNAVQLLLNRGVAIAGKPCSHR</sequence>
<protein>
    <submittedName>
        <fullName evidence="1">Uncharacterized protein</fullName>
    </submittedName>
</protein>
<proteinExistence type="predicted"/>
<organism evidence="1 2">
    <name type="scientific">Pseudomonas palleroniana</name>
    <dbReference type="NCBI Taxonomy" id="191390"/>
    <lineage>
        <taxon>Bacteria</taxon>
        <taxon>Pseudomonadati</taxon>
        <taxon>Pseudomonadota</taxon>
        <taxon>Gammaproteobacteria</taxon>
        <taxon>Pseudomonadales</taxon>
        <taxon>Pseudomonadaceae</taxon>
        <taxon>Pseudomonas</taxon>
    </lineage>
</organism>
<name>A0A6H9S456_9PSED</name>
<reference evidence="1 2" key="1">
    <citation type="submission" date="2019-09" db="EMBL/GenBank/DDBJ databases">
        <title>Draft genome sequences of 48 bacterial type strains from the CCUG.</title>
        <authorList>
            <person name="Tunovic T."/>
            <person name="Pineiro-Iglesias B."/>
            <person name="Unosson C."/>
            <person name="Inganas E."/>
            <person name="Ohlen M."/>
            <person name="Cardew S."/>
            <person name="Jensie-Markopoulos S."/>
            <person name="Salva-Serra F."/>
            <person name="Jaen-Luchoro D."/>
            <person name="Karlsson R."/>
            <person name="Svensson-Stadler L."/>
            <person name="Chun J."/>
            <person name="Moore E."/>
        </authorList>
    </citation>
    <scope>NUCLEOTIDE SEQUENCE [LARGE SCALE GENOMIC DNA]</scope>
    <source>
        <strain evidence="1 2">CCUG 51524</strain>
    </source>
</reference>
<dbReference type="EMBL" id="VZPQ01000086">
    <property type="protein sequence ID" value="KAB0562117.1"/>
    <property type="molecule type" value="Genomic_DNA"/>
</dbReference>
<accession>A0A6H9S456</accession>
<evidence type="ECO:0000313" key="2">
    <source>
        <dbReference type="Proteomes" id="UP000423257"/>
    </source>
</evidence>
<evidence type="ECO:0000313" key="1">
    <source>
        <dbReference type="EMBL" id="KAB0562117.1"/>
    </source>
</evidence>
<dbReference type="Proteomes" id="UP000423257">
    <property type="component" value="Unassembled WGS sequence"/>
</dbReference>
<gene>
    <name evidence="1" type="ORF">F7R03_28150</name>
</gene>
<comment type="caution">
    <text evidence="1">The sequence shown here is derived from an EMBL/GenBank/DDBJ whole genome shotgun (WGS) entry which is preliminary data.</text>
</comment>